<protein>
    <recommendedName>
        <fullName evidence="3">Reverse transcriptase domain-containing protein</fullName>
    </recommendedName>
</protein>
<dbReference type="EMBL" id="JACXVP010000012">
    <property type="protein sequence ID" value="KAG5572153.1"/>
    <property type="molecule type" value="Genomic_DNA"/>
</dbReference>
<dbReference type="AlphaFoldDB" id="A0A9J5W9B3"/>
<evidence type="ECO:0000313" key="2">
    <source>
        <dbReference type="Proteomes" id="UP000824120"/>
    </source>
</evidence>
<dbReference type="Proteomes" id="UP000824120">
    <property type="component" value="Chromosome 12"/>
</dbReference>
<name>A0A9J5W9B3_SOLCO</name>
<reference evidence="1 2" key="1">
    <citation type="submission" date="2020-09" db="EMBL/GenBank/DDBJ databases">
        <title>De no assembly of potato wild relative species, Solanum commersonii.</title>
        <authorList>
            <person name="Cho K."/>
        </authorList>
    </citation>
    <scope>NUCLEOTIDE SEQUENCE [LARGE SCALE GENOMIC DNA]</scope>
    <source>
        <strain evidence="1">LZ3.2</strain>
        <tissue evidence="1">Leaf</tissue>
    </source>
</reference>
<evidence type="ECO:0000313" key="1">
    <source>
        <dbReference type="EMBL" id="KAG5572153.1"/>
    </source>
</evidence>
<dbReference type="PANTHER" id="PTHR47510">
    <property type="entry name" value="REVERSE TRANSCRIPTASE DOMAIN-CONTAINING PROTEIN"/>
    <property type="match status" value="1"/>
</dbReference>
<evidence type="ECO:0008006" key="3">
    <source>
        <dbReference type="Google" id="ProtNLM"/>
    </source>
</evidence>
<sequence>MSKEQRWSTTYPLYKNEGDIQNCNNYGSIKLLSHTMEVWERVVEIRMRKGVSISDNQFGFMPERSTIEAINPVRRSL</sequence>
<accession>A0A9J5W9B3</accession>
<comment type="caution">
    <text evidence="1">The sequence shown here is derived from an EMBL/GenBank/DDBJ whole genome shotgun (WGS) entry which is preliminary data.</text>
</comment>
<gene>
    <name evidence="1" type="ORF">H5410_061919</name>
</gene>
<dbReference type="OrthoDB" id="1303474at2759"/>
<dbReference type="PANTHER" id="PTHR47510:SF3">
    <property type="entry name" value="ENDO_EXONUCLEASE_PHOSPHATASE DOMAIN-CONTAINING PROTEIN"/>
    <property type="match status" value="1"/>
</dbReference>
<organism evidence="1 2">
    <name type="scientific">Solanum commersonii</name>
    <name type="common">Commerson's wild potato</name>
    <name type="synonym">Commerson's nightshade</name>
    <dbReference type="NCBI Taxonomy" id="4109"/>
    <lineage>
        <taxon>Eukaryota</taxon>
        <taxon>Viridiplantae</taxon>
        <taxon>Streptophyta</taxon>
        <taxon>Embryophyta</taxon>
        <taxon>Tracheophyta</taxon>
        <taxon>Spermatophyta</taxon>
        <taxon>Magnoliopsida</taxon>
        <taxon>eudicotyledons</taxon>
        <taxon>Gunneridae</taxon>
        <taxon>Pentapetalae</taxon>
        <taxon>asterids</taxon>
        <taxon>lamiids</taxon>
        <taxon>Solanales</taxon>
        <taxon>Solanaceae</taxon>
        <taxon>Solanoideae</taxon>
        <taxon>Solaneae</taxon>
        <taxon>Solanum</taxon>
    </lineage>
</organism>
<keyword evidence="2" id="KW-1185">Reference proteome</keyword>
<proteinExistence type="predicted"/>